<dbReference type="FunFam" id="2.60.40.150:FF:000004">
    <property type="entry name" value="RNA helicase, activating signal cointegrator 1"/>
    <property type="match status" value="1"/>
</dbReference>
<keyword evidence="1" id="KW-0547">Nucleotide-binding</keyword>
<dbReference type="SUPFAM" id="SSF81296">
    <property type="entry name" value="E set domains"/>
    <property type="match status" value="1"/>
</dbReference>
<dbReference type="PROSITE" id="PS51194">
    <property type="entry name" value="HELICASE_CTER"/>
    <property type="match status" value="1"/>
</dbReference>
<dbReference type="Proteomes" id="UP000327493">
    <property type="component" value="Chromosome 6"/>
</dbReference>
<dbReference type="InterPro" id="IPR001650">
    <property type="entry name" value="Helicase_C-like"/>
</dbReference>
<proteinExistence type="predicted"/>
<dbReference type="AlphaFoldDB" id="A0A5J5DFF1"/>
<evidence type="ECO:0000256" key="2">
    <source>
        <dbReference type="ARBA" id="ARBA00022801"/>
    </source>
</evidence>
<accession>A0A5J5DFF1</accession>
<gene>
    <name evidence="6" type="ORF">FQN60_017417</name>
</gene>
<dbReference type="PANTHER" id="PTHR47961">
    <property type="entry name" value="DNA POLYMERASE THETA, PUTATIVE (AFU_ORTHOLOGUE AFUA_1G05260)-RELATED"/>
    <property type="match status" value="1"/>
</dbReference>
<organism evidence="6 7">
    <name type="scientific">Etheostoma spectabile</name>
    <name type="common">orangethroat darter</name>
    <dbReference type="NCBI Taxonomy" id="54343"/>
    <lineage>
        <taxon>Eukaryota</taxon>
        <taxon>Metazoa</taxon>
        <taxon>Chordata</taxon>
        <taxon>Craniata</taxon>
        <taxon>Vertebrata</taxon>
        <taxon>Euteleostomi</taxon>
        <taxon>Actinopterygii</taxon>
        <taxon>Neopterygii</taxon>
        <taxon>Teleostei</taxon>
        <taxon>Neoteleostei</taxon>
        <taxon>Acanthomorphata</taxon>
        <taxon>Eupercaria</taxon>
        <taxon>Perciformes</taxon>
        <taxon>Percoidei</taxon>
        <taxon>Percidae</taxon>
        <taxon>Etheostomatinae</taxon>
        <taxon>Etheostoma</taxon>
    </lineage>
</organism>
<dbReference type="Gene3D" id="1.10.10.10">
    <property type="entry name" value="Winged helix-like DNA-binding domain superfamily/Winged helix DNA-binding domain"/>
    <property type="match status" value="1"/>
</dbReference>
<sequence length="510" mass="58821">MPLLPHLFQIQRSRNKQMKEMYPEGFGIHHAGMLRSDRSLMESMFSKGHLKVLVCTATLAWGVNLPAHAVIIKGTQIYDAKRGALVDLGILDVMQIFGRAGRPQFDKYGEGTIITTHEKLSHYLTLLTQQNPIESQFLDSLADNLNAEIALGTVTNVEEAVKWLSYTYLYVRMRANPLAYGINHKAFQMDPSLELYRKELVVESGRKLDKAKMIRFEERTGYYASTDMGRTASHFYIKYNTIEVRDEEMEELDQLLSNYCELPAAGGVENGYGKINVLLQTYISRGEVDSFSLISDLSYVAQNAARIVRALFEIALRKRWPAMTYRLLTLCKVIDKRLWPFAHPLRQFPNLSHVVLNRLEERKLTVDKLKDMRKDEIGHMLHHVNIGLTVKQCVHQIPSITMEANIQPITRTVLRVRLIVTPDFRWNDQVHGSVGEPWWLWVEDPINDHIYHSEYLLLQKKQVVTEEPQHIVFTIPIFEPLPSQYYIKAVSDRWLGAEAVCSCWTCSRCR</sequence>
<keyword evidence="4" id="KW-0067">ATP-binding</keyword>
<dbReference type="SMART" id="SM00973">
    <property type="entry name" value="Sec63"/>
    <property type="match status" value="1"/>
</dbReference>
<dbReference type="InterPro" id="IPR014756">
    <property type="entry name" value="Ig_E-set"/>
</dbReference>
<keyword evidence="2" id="KW-0378">Hydrolase</keyword>
<keyword evidence="7" id="KW-1185">Reference proteome</keyword>
<dbReference type="GO" id="GO:0016787">
    <property type="term" value="F:hydrolase activity"/>
    <property type="evidence" value="ECO:0007669"/>
    <property type="project" value="UniProtKB-KW"/>
</dbReference>
<dbReference type="Gene3D" id="3.40.50.300">
    <property type="entry name" value="P-loop containing nucleotide triphosphate hydrolases"/>
    <property type="match status" value="1"/>
</dbReference>
<dbReference type="SMART" id="SM00490">
    <property type="entry name" value="HELICc"/>
    <property type="match status" value="1"/>
</dbReference>
<dbReference type="InterPro" id="IPR050474">
    <property type="entry name" value="Hel308_SKI2-like"/>
</dbReference>
<keyword evidence="3" id="KW-0347">Helicase</keyword>
<dbReference type="Pfam" id="PF00271">
    <property type="entry name" value="Helicase_C"/>
    <property type="match status" value="1"/>
</dbReference>
<dbReference type="InterPro" id="IPR004179">
    <property type="entry name" value="Sec63-dom"/>
</dbReference>
<evidence type="ECO:0000313" key="7">
    <source>
        <dbReference type="Proteomes" id="UP000327493"/>
    </source>
</evidence>
<dbReference type="CDD" id="cd18795">
    <property type="entry name" value="SF2_C_Ski2"/>
    <property type="match status" value="1"/>
</dbReference>
<protein>
    <recommendedName>
        <fullName evidence="5">Helicase C-terminal domain-containing protein</fullName>
    </recommendedName>
</protein>
<dbReference type="Pfam" id="PF23445">
    <property type="entry name" value="WHD_SNRNP200"/>
    <property type="match status" value="1"/>
</dbReference>
<dbReference type="InterPro" id="IPR035892">
    <property type="entry name" value="C2_domain_sf"/>
</dbReference>
<feature type="domain" description="Helicase C-terminal" evidence="5">
    <location>
        <begin position="1"/>
        <end position="149"/>
    </location>
</feature>
<dbReference type="FunFam" id="1.10.10.10:FF:000024">
    <property type="entry name" value="U5 small nuclear ribonucleoprotein helicase"/>
    <property type="match status" value="1"/>
</dbReference>
<dbReference type="GO" id="GO:0005524">
    <property type="term" value="F:ATP binding"/>
    <property type="evidence" value="ECO:0007669"/>
    <property type="project" value="UniProtKB-KW"/>
</dbReference>
<evidence type="ECO:0000256" key="3">
    <source>
        <dbReference type="ARBA" id="ARBA00022806"/>
    </source>
</evidence>
<dbReference type="InterPro" id="IPR036390">
    <property type="entry name" value="WH_DNA-bd_sf"/>
</dbReference>
<evidence type="ECO:0000256" key="4">
    <source>
        <dbReference type="ARBA" id="ARBA00022840"/>
    </source>
</evidence>
<dbReference type="GO" id="GO:0007399">
    <property type="term" value="P:nervous system development"/>
    <property type="evidence" value="ECO:0007669"/>
    <property type="project" value="UniProtKB-ARBA"/>
</dbReference>
<dbReference type="InterPro" id="IPR057842">
    <property type="entry name" value="WH_MER3"/>
</dbReference>
<dbReference type="InterPro" id="IPR036388">
    <property type="entry name" value="WH-like_DNA-bd_sf"/>
</dbReference>
<reference evidence="6 7" key="1">
    <citation type="submission" date="2019-08" db="EMBL/GenBank/DDBJ databases">
        <title>A chromosome-level genome assembly, high-density linkage maps, and genome scans reveal the genomic architecture of hybrid incompatibilities underlying speciation via character displacement in darters (Percidae: Etheostominae).</title>
        <authorList>
            <person name="Moran R.L."/>
            <person name="Catchen J.M."/>
            <person name="Fuller R.C."/>
        </authorList>
    </citation>
    <scope>NUCLEOTIDE SEQUENCE [LARGE SCALE GENOMIC DNA]</scope>
    <source>
        <strain evidence="6">EspeVRDwgs_2016</strain>
        <tissue evidence="6">Muscle</tissue>
    </source>
</reference>
<dbReference type="Gene3D" id="1.10.150.20">
    <property type="entry name" value="5' to 3' exonuclease, C-terminal subdomain"/>
    <property type="match status" value="1"/>
</dbReference>
<dbReference type="GO" id="GO:0004386">
    <property type="term" value="F:helicase activity"/>
    <property type="evidence" value="ECO:0007669"/>
    <property type="project" value="UniProtKB-KW"/>
</dbReference>
<evidence type="ECO:0000256" key="1">
    <source>
        <dbReference type="ARBA" id="ARBA00022741"/>
    </source>
</evidence>
<dbReference type="SUPFAM" id="SSF158702">
    <property type="entry name" value="Sec63 N-terminal domain-like"/>
    <property type="match status" value="1"/>
</dbReference>
<dbReference type="InterPro" id="IPR027417">
    <property type="entry name" value="P-loop_NTPase"/>
</dbReference>
<comment type="caution">
    <text evidence="6">The sequence shown here is derived from an EMBL/GenBank/DDBJ whole genome shotgun (WGS) entry which is preliminary data.</text>
</comment>
<dbReference type="Gene3D" id="1.10.3380.10">
    <property type="entry name" value="Sec63 N-terminal domain-like domain"/>
    <property type="match status" value="1"/>
</dbReference>
<dbReference type="Gene3D" id="2.60.40.150">
    <property type="entry name" value="C2 domain"/>
    <property type="match status" value="1"/>
</dbReference>
<name>A0A5J5DFF1_9PERO</name>
<dbReference type="SUPFAM" id="SSF52540">
    <property type="entry name" value="P-loop containing nucleoside triphosphate hydrolases"/>
    <property type="match status" value="1"/>
</dbReference>
<evidence type="ECO:0000259" key="5">
    <source>
        <dbReference type="PROSITE" id="PS51194"/>
    </source>
</evidence>
<evidence type="ECO:0000313" key="6">
    <source>
        <dbReference type="EMBL" id="KAA8592043.1"/>
    </source>
</evidence>
<dbReference type="FunFam" id="1.10.150.20:FF:000028">
    <property type="entry name" value="activating signal cointegrator 1 complex subunit 3"/>
    <property type="match status" value="1"/>
</dbReference>
<dbReference type="PANTHER" id="PTHR47961:SF13">
    <property type="entry name" value="ACTIVATING SIGNAL COINTEGRATOR 1 COMPLEX SUBUNIT 3"/>
    <property type="match status" value="1"/>
</dbReference>
<dbReference type="EMBL" id="VOFY01000006">
    <property type="protein sequence ID" value="KAA8592043.1"/>
    <property type="molecule type" value="Genomic_DNA"/>
</dbReference>
<dbReference type="SUPFAM" id="SSF46785">
    <property type="entry name" value="Winged helix' DNA-binding domain"/>
    <property type="match status" value="1"/>
</dbReference>
<dbReference type="Pfam" id="PF02889">
    <property type="entry name" value="Sec63"/>
    <property type="match status" value="1"/>
</dbReference>